<proteinExistence type="predicted"/>
<dbReference type="Proteomes" id="UP000821845">
    <property type="component" value="Chromosome 10"/>
</dbReference>
<comment type="caution">
    <text evidence="1">The sequence shown here is derived from an EMBL/GenBank/DDBJ whole genome shotgun (WGS) entry which is preliminary data.</text>
</comment>
<dbReference type="EMBL" id="CM023490">
    <property type="protein sequence ID" value="KAH6942127.1"/>
    <property type="molecule type" value="Genomic_DNA"/>
</dbReference>
<protein>
    <submittedName>
        <fullName evidence="1">Uncharacterized protein</fullName>
    </submittedName>
</protein>
<evidence type="ECO:0000313" key="2">
    <source>
        <dbReference type="Proteomes" id="UP000821845"/>
    </source>
</evidence>
<organism evidence="1 2">
    <name type="scientific">Hyalomma asiaticum</name>
    <name type="common">Tick</name>
    <dbReference type="NCBI Taxonomy" id="266040"/>
    <lineage>
        <taxon>Eukaryota</taxon>
        <taxon>Metazoa</taxon>
        <taxon>Ecdysozoa</taxon>
        <taxon>Arthropoda</taxon>
        <taxon>Chelicerata</taxon>
        <taxon>Arachnida</taxon>
        <taxon>Acari</taxon>
        <taxon>Parasitiformes</taxon>
        <taxon>Ixodida</taxon>
        <taxon>Ixodoidea</taxon>
        <taxon>Ixodidae</taxon>
        <taxon>Hyalomminae</taxon>
        <taxon>Hyalomma</taxon>
    </lineage>
</organism>
<sequence length="251" mass="27471">MLSLAFSTNLRALVGSIYTSRTPHSHCLGHYGHVTLTSAYTAGDTLALAAINRGKLMNSASMVTSTSAALEAAAVALAIRMADGESIPAYVVSDSQDHGLVWCPAHTGQAGNEPATSETNFTEILTTGEVTRRSMLKRQPLDRKVMAPPQKKLNVQQAHDWCRLQTDTYLHLQKLHTIYPERYGNVCPWYGGTPTLPHITYICLQTPVSADSGHTRRMRSEWWEDSQLATLGEDRRAAAASGVLEEGPRPR</sequence>
<gene>
    <name evidence="1" type="ORF">HPB50_001377</name>
</gene>
<reference evidence="1" key="1">
    <citation type="submission" date="2020-05" db="EMBL/GenBank/DDBJ databases">
        <title>Large-scale comparative analyses of tick genomes elucidate their genetic diversity and vector capacities.</title>
        <authorList>
            <person name="Jia N."/>
            <person name="Wang J."/>
            <person name="Shi W."/>
            <person name="Du L."/>
            <person name="Sun Y."/>
            <person name="Zhan W."/>
            <person name="Jiang J."/>
            <person name="Wang Q."/>
            <person name="Zhang B."/>
            <person name="Ji P."/>
            <person name="Sakyi L.B."/>
            <person name="Cui X."/>
            <person name="Yuan T."/>
            <person name="Jiang B."/>
            <person name="Yang W."/>
            <person name="Lam T.T.-Y."/>
            <person name="Chang Q."/>
            <person name="Ding S."/>
            <person name="Wang X."/>
            <person name="Zhu J."/>
            <person name="Ruan X."/>
            <person name="Zhao L."/>
            <person name="Wei J."/>
            <person name="Que T."/>
            <person name="Du C."/>
            <person name="Cheng J."/>
            <person name="Dai P."/>
            <person name="Han X."/>
            <person name="Huang E."/>
            <person name="Gao Y."/>
            <person name="Liu J."/>
            <person name="Shao H."/>
            <person name="Ye R."/>
            <person name="Li L."/>
            <person name="Wei W."/>
            <person name="Wang X."/>
            <person name="Wang C."/>
            <person name="Yang T."/>
            <person name="Huo Q."/>
            <person name="Li W."/>
            <person name="Guo W."/>
            <person name="Chen H."/>
            <person name="Zhou L."/>
            <person name="Ni X."/>
            <person name="Tian J."/>
            <person name="Zhou Y."/>
            <person name="Sheng Y."/>
            <person name="Liu T."/>
            <person name="Pan Y."/>
            <person name="Xia L."/>
            <person name="Li J."/>
            <person name="Zhao F."/>
            <person name="Cao W."/>
        </authorList>
    </citation>
    <scope>NUCLEOTIDE SEQUENCE</scope>
    <source>
        <strain evidence="1">Hyas-2018</strain>
    </source>
</reference>
<accession>A0ACB7T9P1</accession>
<evidence type="ECO:0000313" key="1">
    <source>
        <dbReference type="EMBL" id="KAH6942127.1"/>
    </source>
</evidence>
<keyword evidence="2" id="KW-1185">Reference proteome</keyword>
<name>A0ACB7T9P1_HYAAI</name>